<comment type="caution">
    <text evidence="4">The sequence shown here is derived from an EMBL/GenBank/DDBJ whole genome shotgun (WGS) entry which is preliminary data.</text>
</comment>
<keyword evidence="2" id="KW-1133">Transmembrane helix</keyword>
<dbReference type="SUPFAM" id="SSF56436">
    <property type="entry name" value="C-type lectin-like"/>
    <property type="match status" value="1"/>
</dbReference>
<evidence type="ECO:0000259" key="3">
    <source>
        <dbReference type="Pfam" id="PF03781"/>
    </source>
</evidence>
<dbReference type="Pfam" id="PF03781">
    <property type="entry name" value="FGE-sulfatase"/>
    <property type="match status" value="1"/>
</dbReference>
<feature type="transmembrane region" description="Helical" evidence="2">
    <location>
        <begin position="6"/>
        <end position="26"/>
    </location>
</feature>
<keyword evidence="2" id="KW-0812">Transmembrane</keyword>
<proteinExistence type="predicted"/>
<dbReference type="PANTHER" id="PTHR23150">
    <property type="entry name" value="SULFATASE MODIFYING FACTOR 1, 2"/>
    <property type="match status" value="1"/>
</dbReference>
<dbReference type="InterPro" id="IPR005532">
    <property type="entry name" value="SUMF_dom"/>
</dbReference>
<dbReference type="InterPro" id="IPR016187">
    <property type="entry name" value="CTDL_fold"/>
</dbReference>
<dbReference type="InterPro" id="IPR042095">
    <property type="entry name" value="SUMF_sf"/>
</dbReference>
<gene>
    <name evidence="4" type="ORF">Rain11_0433</name>
</gene>
<dbReference type="GO" id="GO:0120147">
    <property type="term" value="F:formylglycine-generating oxidase activity"/>
    <property type="evidence" value="ECO:0007669"/>
    <property type="project" value="TreeGrafter"/>
</dbReference>
<dbReference type="Proteomes" id="UP000233387">
    <property type="component" value="Unassembled WGS sequence"/>
</dbReference>
<keyword evidence="2" id="KW-0472">Membrane</keyword>
<dbReference type="RefSeq" id="WP_243390526.1">
    <property type="nucleotide sequence ID" value="NZ_NKXO01000005.1"/>
</dbReference>
<dbReference type="AlphaFoldDB" id="A0A2N3IJV8"/>
<feature type="domain" description="Sulfatase-modifying factor enzyme-like" evidence="3">
    <location>
        <begin position="76"/>
        <end position="357"/>
    </location>
</feature>
<evidence type="ECO:0000256" key="1">
    <source>
        <dbReference type="SAM" id="MobiDB-lite"/>
    </source>
</evidence>
<evidence type="ECO:0000256" key="2">
    <source>
        <dbReference type="SAM" id="Phobius"/>
    </source>
</evidence>
<protein>
    <submittedName>
        <fullName evidence="4">Formylglycine-generating sulfatase enzyme</fullName>
    </submittedName>
</protein>
<organism evidence="4 5">
    <name type="scientific">Raineya orbicola</name>
    <dbReference type="NCBI Taxonomy" id="2016530"/>
    <lineage>
        <taxon>Bacteria</taxon>
        <taxon>Pseudomonadati</taxon>
        <taxon>Bacteroidota</taxon>
        <taxon>Cytophagia</taxon>
        <taxon>Cytophagales</taxon>
        <taxon>Raineyaceae</taxon>
        <taxon>Raineya</taxon>
    </lineage>
</organism>
<evidence type="ECO:0000313" key="4">
    <source>
        <dbReference type="EMBL" id="PKQ70513.1"/>
    </source>
</evidence>
<feature type="region of interest" description="Disordered" evidence="1">
    <location>
        <begin position="480"/>
        <end position="549"/>
    </location>
</feature>
<dbReference type="Gene3D" id="3.90.1580.10">
    <property type="entry name" value="paralog of FGE (formylglycine-generating enzyme)"/>
    <property type="match status" value="1"/>
</dbReference>
<dbReference type="PANTHER" id="PTHR23150:SF19">
    <property type="entry name" value="FORMYLGLYCINE-GENERATING ENZYME"/>
    <property type="match status" value="1"/>
</dbReference>
<dbReference type="EMBL" id="NKXO01000005">
    <property type="protein sequence ID" value="PKQ70513.1"/>
    <property type="molecule type" value="Genomic_DNA"/>
</dbReference>
<reference evidence="4 5" key="1">
    <citation type="submission" date="2017-06" db="EMBL/GenBank/DDBJ databases">
        <title>Raineya orbicola gen. nov., sp. nov. a slightly thermophilic bacterium of the phylum Bacteroidetes and the description of Raineyaceae fam. nov.</title>
        <authorList>
            <person name="Albuquerque L."/>
            <person name="Polonia A.R.M."/>
            <person name="Barroso C."/>
            <person name="Froufe H.J.C."/>
            <person name="Lage O."/>
            <person name="Lobo-Da-Cunha A."/>
            <person name="Egas C."/>
            <person name="Da Costa M.S."/>
        </authorList>
    </citation>
    <scope>NUCLEOTIDE SEQUENCE [LARGE SCALE GENOMIC DNA]</scope>
    <source>
        <strain evidence="4 5">SPSPC-11</strain>
    </source>
</reference>
<dbReference type="InterPro" id="IPR051043">
    <property type="entry name" value="Sulfatase_Mod_Factor_Kinase"/>
</dbReference>
<accession>A0A2N3IJV8</accession>
<keyword evidence="5" id="KW-1185">Reference proteome</keyword>
<evidence type="ECO:0000313" key="5">
    <source>
        <dbReference type="Proteomes" id="UP000233387"/>
    </source>
</evidence>
<dbReference type="PROSITE" id="PS51257">
    <property type="entry name" value="PROKAR_LIPOPROTEIN"/>
    <property type="match status" value="1"/>
</dbReference>
<feature type="compositionally biased region" description="Basic and acidic residues" evidence="1">
    <location>
        <begin position="521"/>
        <end position="536"/>
    </location>
</feature>
<name>A0A2N3IJV8_9BACT</name>
<sequence>MKIQVQYTYLAFLFIIFYTFSACSLFKKKDKTERQSFEDMQAGNVDGVSQVTGIPYNDSTIDNSMIVAKYYDMPNAPNMVFIEGGTFVMGITEEDVINLSRNRLTRVIVPSFYMDRTEIANIHWLEFMNFFYYNRDSIPAGMTFEEFAEEILLPDTTVWASEAAANDSYVKNYLRHPGFRMYPVVGVTWIQAQEFCKWRTKMVNHYQEMKSYYSGVKLDGKLTVGQFTKPEKIDTANIIKFPDYRLPTEAEWEYAAKAMTATQYDNARAAGKERLYPWDTRQTRNPYNPNKGLFLANFKRGRGDYAGIAGRLNDGAMVTASIYSYPPNDFGLYNMAGNVNEWVEDAYFVEGWEEYPDLRQVKRIATYTDSTYQNKLTINVMLYGRSDTTMKTKGQRIKQQQKDTIDIAKENLMPFPNAMSHNLLGLPGNIIAKEKLSRFKVYKGGSWKDVAYWLIPGTRRYLEMDKSLATLGFRCAMNYAPKKENPKDNTITSDADLTEAQKKRKAKFEAQQAKERKKLQRLKEKQQKAQEKEERKNKRKNQNEQNEQE</sequence>